<dbReference type="InterPro" id="IPR016187">
    <property type="entry name" value="CTDL_fold"/>
</dbReference>
<evidence type="ECO:0000313" key="4">
    <source>
        <dbReference type="EMBL" id="KAK1897813.1"/>
    </source>
</evidence>
<dbReference type="CDD" id="cd03590">
    <property type="entry name" value="CLECT_DC-SIGN_like"/>
    <property type="match status" value="1"/>
</dbReference>
<evidence type="ECO:0000313" key="5">
    <source>
        <dbReference type="Proteomes" id="UP001228049"/>
    </source>
</evidence>
<dbReference type="PROSITE" id="PS50041">
    <property type="entry name" value="C_TYPE_LECTIN_2"/>
    <property type="match status" value="1"/>
</dbReference>
<reference evidence="4" key="1">
    <citation type="submission" date="2023-04" db="EMBL/GenBank/DDBJ databases">
        <title>Chromosome-level genome of Chaenocephalus aceratus.</title>
        <authorList>
            <person name="Park H."/>
        </authorList>
    </citation>
    <scope>NUCLEOTIDE SEQUENCE</scope>
    <source>
        <strain evidence="4">DE</strain>
        <tissue evidence="4">Muscle</tissue>
    </source>
</reference>
<evidence type="ECO:0000259" key="3">
    <source>
        <dbReference type="PROSITE" id="PS50041"/>
    </source>
</evidence>
<protein>
    <submittedName>
        <fullName evidence="4">Hepatic lectin</fullName>
    </submittedName>
</protein>
<keyword evidence="2" id="KW-1133">Transmembrane helix</keyword>
<dbReference type="AlphaFoldDB" id="A0AAD9F9E4"/>
<gene>
    <name evidence="4" type="ORF">KUDE01_017344</name>
</gene>
<evidence type="ECO:0000256" key="1">
    <source>
        <dbReference type="ARBA" id="ARBA00022734"/>
    </source>
</evidence>
<dbReference type="EMBL" id="JASDAP010000008">
    <property type="protein sequence ID" value="KAK1897813.1"/>
    <property type="molecule type" value="Genomic_DNA"/>
</dbReference>
<dbReference type="InterPro" id="IPR016186">
    <property type="entry name" value="C-type_lectin-like/link_sf"/>
</dbReference>
<dbReference type="Pfam" id="PF00059">
    <property type="entry name" value="Lectin_C"/>
    <property type="match status" value="1"/>
</dbReference>
<dbReference type="SUPFAM" id="SSF56436">
    <property type="entry name" value="C-type lectin-like"/>
    <property type="match status" value="1"/>
</dbReference>
<name>A0AAD9F9E4_DISEL</name>
<keyword evidence="5" id="KW-1185">Reference proteome</keyword>
<keyword evidence="1" id="KW-0430">Lectin</keyword>
<dbReference type="SMART" id="SM00034">
    <property type="entry name" value="CLECT"/>
    <property type="match status" value="1"/>
</dbReference>
<evidence type="ECO:0000256" key="2">
    <source>
        <dbReference type="SAM" id="Phobius"/>
    </source>
</evidence>
<dbReference type="InterPro" id="IPR001304">
    <property type="entry name" value="C-type_lectin-like"/>
</dbReference>
<sequence length="239" mass="26575">MPEAEVLYSDVKFKRDKGNNDGSASSAADTTYSAVRILEKQPSTELPGSQQQSESALRSKVTSERVAVIVLSVLLAASLITLGVTWGSCKRCPDGWEPHGGKCYHFSINKATWTRSRAECRCKGGYLVKIESREEQAFLEQKVRVQMTEEEDKFWIGLTDSGTEGVWLWTDGSALDSGLSFWSKGEPDNYKGIDTMGENCARMGERGRATDPTCWFDKSCEDPHKSICEKPEDPNSLRI</sequence>
<keyword evidence="2" id="KW-0472">Membrane</keyword>
<dbReference type="Gene3D" id="3.10.100.10">
    <property type="entry name" value="Mannose-Binding Protein A, subunit A"/>
    <property type="match status" value="1"/>
</dbReference>
<dbReference type="InterPro" id="IPR033989">
    <property type="entry name" value="CD209-like_CTLD"/>
</dbReference>
<feature type="domain" description="C-type lectin" evidence="3">
    <location>
        <begin position="99"/>
        <end position="229"/>
    </location>
</feature>
<organism evidence="4 5">
    <name type="scientific">Dissostichus eleginoides</name>
    <name type="common">Patagonian toothfish</name>
    <name type="synonym">Dissostichus amissus</name>
    <dbReference type="NCBI Taxonomy" id="100907"/>
    <lineage>
        <taxon>Eukaryota</taxon>
        <taxon>Metazoa</taxon>
        <taxon>Chordata</taxon>
        <taxon>Craniata</taxon>
        <taxon>Vertebrata</taxon>
        <taxon>Euteleostomi</taxon>
        <taxon>Actinopterygii</taxon>
        <taxon>Neopterygii</taxon>
        <taxon>Teleostei</taxon>
        <taxon>Neoteleostei</taxon>
        <taxon>Acanthomorphata</taxon>
        <taxon>Eupercaria</taxon>
        <taxon>Perciformes</taxon>
        <taxon>Notothenioidei</taxon>
        <taxon>Nototheniidae</taxon>
        <taxon>Dissostichus</taxon>
    </lineage>
</organism>
<accession>A0AAD9F9E4</accession>
<dbReference type="InterPro" id="IPR050111">
    <property type="entry name" value="C-type_lectin/snaclec_domain"/>
</dbReference>
<comment type="caution">
    <text evidence="4">The sequence shown here is derived from an EMBL/GenBank/DDBJ whole genome shotgun (WGS) entry which is preliminary data.</text>
</comment>
<feature type="transmembrane region" description="Helical" evidence="2">
    <location>
        <begin position="66"/>
        <end position="86"/>
    </location>
</feature>
<keyword evidence="2" id="KW-0812">Transmembrane</keyword>
<dbReference type="GO" id="GO:0030246">
    <property type="term" value="F:carbohydrate binding"/>
    <property type="evidence" value="ECO:0007669"/>
    <property type="project" value="UniProtKB-KW"/>
</dbReference>
<dbReference type="PANTHER" id="PTHR22803">
    <property type="entry name" value="MANNOSE, PHOSPHOLIPASE, LECTIN RECEPTOR RELATED"/>
    <property type="match status" value="1"/>
</dbReference>
<proteinExistence type="predicted"/>
<dbReference type="Proteomes" id="UP001228049">
    <property type="component" value="Unassembled WGS sequence"/>
</dbReference>